<feature type="region of interest" description="Disordered" evidence="1">
    <location>
        <begin position="1"/>
        <end position="27"/>
    </location>
</feature>
<dbReference type="EMBL" id="CP029186">
    <property type="protein sequence ID" value="AWH85185.1"/>
    <property type="molecule type" value="Genomic_DNA"/>
</dbReference>
<dbReference type="Proteomes" id="UP000244929">
    <property type="component" value="Chromosome"/>
</dbReference>
<proteinExistence type="predicted"/>
<keyword evidence="3" id="KW-1185">Reference proteome</keyword>
<sequence>MNAQPGEKRHHDRKFDKGQMENFTPEQRAELQVKKLTLALDLSDKQQTEIKAFLTEKGKEREKAMAEFKANRDAGKKLTPDDRFAMKNRMLDEKIAMKAFMKKTLDARQLAQLEMMKTHQREKITKREKNFKKDSRR</sequence>
<protein>
    <recommendedName>
        <fullName evidence="4">DUF4890 domain-containing protein</fullName>
    </recommendedName>
</protein>
<organism evidence="2 3">
    <name type="scientific">Flavobacterium album</name>
    <dbReference type="NCBI Taxonomy" id="2175091"/>
    <lineage>
        <taxon>Bacteria</taxon>
        <taxon>Pseudomonadati</taxon>
        <taxon>Bacteroidota</taxon>
        <taxon>Flavobacteriia</taxon>
        <taxon>Flavobacteriales</taxon>
        <taxon>Flavobacteriaceae</taxon>
        <taxon>Flavobacterium</taxon>
    </lineage>
</organism>
<feature type="region of interest" description="Disordered" evidence="1">
    <location>
        <begin position="117"/>
        <end position="137"/>
    </location>
</feature>
<name>A0A2S1QXS0_9FLAO</name>
<dbReference type="KEGG" id="falb:HYN59_08635"/>
<reference evidence="2 3" key="1">
    <citation type="submission" date="2018-04" db="EMBL/GenBank/DDBJ databases">
        <title>Genome sequencing of Flavobacterium sp. HYN0059.</title>
        <authorList>
            <person name="Yi H."/>
            <person name="Baek C."/>
        </authorList>
    </citation>
    <scope>NUCLEOTIDE SEQUENCE [LARGE SCALE GENOMIC DNA]</scope>
    <source>
        <strain evidence="2 3">HYN0059</strain>
    </source>
</reference>
<accession>A0A2S1QXS0</accession>
<evidence type="ECO:0000313" key="2">
    <source>
        <dbReference type="EMBL" id="AWH85185.1"/>
    </source>
</evidence>
<gene>
    <name evidence="2" type="ORF">HYN59_08635</name>
</gene>
<evidence type="ECO:0000313" key="3">
    <source>
        <dbReference type="Proteomes" id="UP000244929"/>
    </source>
</evidence>
<dbReference type="AlphaFoldDB" id="A0A2S1QXS0"/>
<evidence type="ECO:0000256" key="1">
    <source>
        <dbReference type="SAM" id="MobiDB-lite"/>
    </source>
</evidence>
<feature type="compositionally biased region" description="Basic and acidic residues" evidence="1">
    <location>
        <begin position="1"/>
        <end position="19"/>
    </location>
</feature>
<evidence type="ECO:0008006" key="4">
    <source>
        <dbReference type="Google" id="ProtNLM"/>
    </source>
</evidence>